<sequence>MVSSAGARTQQRCGVTLTLRCVTAAWCLLYMMTSRATMAVAQGSASASTGTCSYTIWTPTHPPAEVPPTVYPPGAVAYQRQTHKAPPENFFISNWCVGVILILCAVCGFYILLAARILYHLDLYAQHQAQKVVAASYVTKGNFHFDGKDAHGKQLRASGLNEQRVSGSRGGSPSFVPSLSHSTGSSSYEDSSDSGSPTDDDDNIIQINPLQR</sequence>
<evidence type="ECO:0000313" key="3">
    <source>
        <dbReference type="EMBL" id="KAG5485785.1"/>
    </source>
</evidence>
<feature type="compositionally biased region" description="Low complexity" evidence="1">
    <location>
        <begin position="180"/>
        <end position="197"/>
    </location>
</feature>
<keyword evidence="2" id="KW-0472">Membrane</keyword>
<feature type="transmembrane region" description="Helical" evidence="2">
    <location>
        <begin position="92"/>
        <end position="113"/>
    </location>
</feature>
<name>A0A836HZM4_9TRYP</name>
<dbReference type="RefSeq" id="XP_067180938.1">
    <property type="nucleotide sequence ID" value="XM_067324581.1"/>
</dbReference>
<comment type="caution">
    <text evidence="3">The sequence shown here is derived from an EMBL/GenBank/DDBJ whole genome shotgun (WGS) entry which is preliminary data.</text>
</comment>
<keyword evidence="2" id="KW-1133">Transmembrane helix</keyword>
<gene>
    <name evidence="3" type="ORF">LSCM1_07197</name>
</gene>
<dbReference type="KEGG" id="lmat:92517093"/>
<organism evidence="3 4">
    <name type="scientific">Leishmania martiniquensis</name>
    <dbReference type="NCBI Taxonomy" id="1580590"/>
    <lineage>
        <taxon>Eukaryota</taxon>
        <taxon>Discoba</taxon>
        <taxon>Euglenozoa</taxon>
        <taxon>Kinetoplastea</taxon>
        <taxon>Metakinetoplastina</taxon>
        <taxon>Trypanosomatida</taxon>
        <taxon>Trypanosomatidae</taxon>
        <taxon>Leishmaniinae</taxon>
        <taxon>Leishmania</taxon>
    </lineage>
</organism>
<dbReference type="OrthoDB" id="266673at2759"/>
<reference evidence="4" key="2">
    <citation type="journal article" date="2021" name="Sci. Data">
        <title>Chromosome-scale genome sequencing, assembly and annotation of six genomes from subfamily Leishmaniinae.</title>
        <authorList>
            <person name="Almutairi H."/>
            <person name="Urbaniak M.D."/>
            <person name="Bates M.D."/>
            <person name="Jariyapan N."/>
            <person name="Kwakye-Nuako G."/>
            <person name="Thomaz Soccol V."/>
            <person name="Al-Salem W.S."/>
            <person name="Dillon R.J."/>
            <person name="Bates P.A."/>
            <person name="Gatherer D."/>
        </authorList>
    </citation>
    <scope>NUCLEOTIDE SEQUENCE [LARGE SCALE GENOMIC DNA]</scope>
</reference>
<reference evidence="4" key="1">
    <citation type="journal article" date="2021" name="Microbiol. Resour. Announc.">
        <title>LGAAP: Leishmaniinae Genome Assembly and Annotation Pipeline.</title>
        <authorList>
            <person name="Almutairi H."/>
            <person name="Urbaniak M.D."/>
            <person name="Bates M.D."/>
            <person name="Jariyapan N."/>
            <person name="Kwakye-Nuako G."/>
            <person name="Thomaz-Soccol V."/>
            <person name="Al-Salem W.S."/>
            <person name="Dillon R.J."/>
            <person name="Bates P.A."/>
            <person name="Gatherer D."/>
        </authorList>
    </citation>
    <scope>NUCLEOTIDE SEQUENCE [LARGE SCALE GENOMIC DNA]</scope>
</reference>
<feature type="transmembrane region" description="Helical" evidence="2">
    <location>
        <begin position="12"/>
        <end position="32"/>
    </location>
</feature>
<protein>
    <submittedName>
        <fullName evidence="3">Uncharacterized protein</fullName>
    </submittedName>
</protein>
<keyword evidence="2" id="KW-0812">Transmembrane</keyword>
<keyword evidence="4" id="KW-1185">Reference proteome</keyword>
<dbReference type="GeneID" id="92517093"/>
<dbReference type="AlphaFoldDB" id="A0A836HZM4"/>
<evidence type="ECO:0000256" key="2">
    <source>
        <dbReference type="SAM" id="Phobius"/>
    </source>
</evidence>
<dbReference type="EMBL" id="JAFEUZ010000008">
    <property type="protein sequence ID" value="KAG5485785.1"/>
    <property type="molecule type" value="Genomic_DNA"/>
</dbReference>
<evidence type="ECO:0000256" key="1">
    <source>
        <dbReference type="SAM" id="MobiDB-lite"/>
    </source>
</evidence>
<feature type="region of interest" description="Disordered" evidence="1">
    <location>
        <begin position="160"/>
        <end position="212"/>
    </location>
</feature>
<dbReference type="Proteomes" id="UP000673552">
    <property type="component" value="Unassembled WGS sequence"/>
</dbReference>
<proteinExistence type="predicted"/>
<accession>A0A836HZM4</accession>
<evidence type="ECO:0000313" key="4">
    <source>
        <dbReference type="Proteomes" id="UP000673552"/>
    </source>
</evidence>